<protein>
    <recommendedName>
        <fullName evidence="3">Virion structural protein</fullName>
    </recommendedName>
</protein>
<name>A0ABZ0Z6L9_9CAUD</name>
<organism evidence="1 2">
    <name type="scientific">phage Lak_Megaphage_Sonny</name>
    <dbReference type="NCBI Taxonomy" id="3109229"/>
    <lineage>
        <taxon>Viruses</taxon>
        <taxon>Duplodnaviria</taxon>
        <taxon>Heunggongvirae</taxon>
        <taxon>Uroviricota</taxon>
        <taxon>Caudoviricetes</taxon>
        <taxon>Caudoviricetes code 15 clade</taxon>
    </lineage>
</organism>
<evidence type="ECO:0000313" key="2">
    <source>
        <dbReference type="Proteomes" id="UP001358193"/>
    </source>
</evidence>
<reference evidence="1 2" key="1">
    <citation type="submission" date="2023-11" db="EMBL/GenBank/DDBJ databases">
        <authorList>
            <person name="Cook R."/>
            <person name="Crisci M."/>
            <person name="Pye H."/>
            <person name="Adriaenssens E."/>
            <person name="Santini J."/>
        </authorList>
    </citation>
    <scope>NUCLEOTIDE SEQUENCE [LARGE SCALE GENOMIC DNA]</scope>
    <source>
        <strain evidence="1">Lak_Megaphage_Sonny</strain>
    </source>
</reference>
<sequence>MSSNKNLFYDLYSKNNNIVNAGYTCSNAVDETDTSFDIMASTQGSIGAITDSNGSILSSINLNDIHAAGITQYNMETRILQPYSCCLLQGNEYGLARASYYFIIPEKIIKLFNYEKYVSCSFDIIYNNFAPYRFHIDIKADGENSFIDLINGELDNNNVNVSVSLQKIYDKGLNKYINYIVFLAQKEGYFYYINNLRLKPEFQNEDYPNSPFSKEVSGMKSIIYTLINQYQPVQLYTKPAAIYEVDCNLYNWLLANYQEIVDNIGKFKNCMKYLNMITDDTPETEINKLIDNANKYIKNTVYDEFFETYLYDISNMNKIYNIVESIGDMINELSDYFQDIYWLIEDRRLRVPLMKYPNGAFRGIVIVPEWPTNNGDEYQYSSLWINHIKSHVKLWLPTKQHQYMPKLFGVLSNATLIDEQRDYREHVEPHFAGAQSNQQMQGSIPDGWNDTLDTDYIDPYRPEHTVYEDTVYMGQNCYAHKHDIIGLFRYMQYVNDEHLWQKLGESYMIIGKDDDPQNSYRNLPESMIIYNPNDVPIRIKYLIFS</sequence>
<evidence type="ECO:0008006" key="3">
    <source>
        <dbReference type="Google" id="ProtNLM"/>
    </source>
</evidence>
<accession>A0ABZ0Z6L9</accession>
<proteinExistence type="predicted"/>
<dbReference type="EMBL" id="OR769223">
    <property type="protein sequence ID" value="WQJ53907.1"/>
    <property type="molecule type" value="Genomic_DNA"/>
</dbReference>
<keyword evidence="2" id="KW-1185">Reference proteome</keyword>
<dbReference type="Proteomes" id="UP001358193">
    <property type="component" value="Segment"/>
</dbReference>
<evidence type="ECO:0000313" key="1">
    <source>
        <dbReference type="EMBL" id="WQJ53907.1"/>
    </source>
</evidence>